<dbReference type="RefSeq" id="XP_070336288.1">
    <property type="nucleotide sequence ID" value="XM_070480187.1"/>
</dbReference>
<organism evidence="2 3">
    <name type="scientific">Odocoileus virginianus</name>
    <name type="common">White-tailed deer</name>
    <dbReference type="NCBI Taxonomy" id="9874"/>
    <lineage>
        <taxon>Eukaryota</taxon>
        <taxon>Metazoa</taxon>
        <taxon>Chordata</taxon>
        <taxon>Craniata</taxon>
        <taxon>Vertebrata</taxon>
        <taxon>Euteleostomi</taxon>
        <taxon>Mammalia</taxon>
        <taxon>Eutheria</taxon>
        <taxon>Laurasiatheria</taxon>
        <taxon>Artiodactyla</taxon>
        <taxon>Ruminantia</taxon>
        <taxon>Pecora</taxon>
        <taxon>Cervidae</taxon>
        <taxon>Odocoileinae</taxon>
        <taxon>Odocoileus</taxon>
    </lineage>
</organism>
<reference evidence="2" key="1">
    <citation type="journal article" date="2022" name="J. Hered.">
        <title>A De Novo Chromosome-Level Genome Assembly of the White-Tailed Deer, Odocoileus Virginianus.</title>
        <authorList>
            <person name="London E.W."/>
            <person name="Roca A.L."/>
            <person name="Novakofski J.E."/>
            <person name="Mateus-Pinilla N.E."/>
        </authorList>
    </citation>
    <scope>NUCLEOTIDE SEQUENCE [LARGE SCALE GENOMIC DNA]</scope>
</reference>
<protein>
    <submittedName>
        <fullName evidence="3">Uncharacterized protein</fullName>
    </submittedName>
</protein>
<dbReference type="GeneID" id="110130091"/>
<reference evidence="3" key="2">
    <citation type="submission" date="2025-08" db="UniProtKB">
        <authorList>
            <consortium name="RefSeq"/>
        </authorList>
    </citation>
    <scope>IDENTIFICATION</scope>
    <source>
        <tissue evidence="3">Tongue muscle</tissue>
    </source>
</reference>
<gene>
    <name evidence="3" type="primary">LOC110130091</name>
</gene>
<evidence type="ECO:0000313" key="2">
    <source>
        <dbReference type="Proteomes" id="UP001652640"/>
    </source>
</evidence>
<keyword evidence="2" id="KW-1185">Reference proteome</keyword>
<dbReference type="Proteomes" id="UP001652640">
    <property type="component" value="Chromosome 18"/>
</dbReference>
<proteinExistence type="predicted"/>
<sequence>MPLGSPPDESAASIRDKRNRSLFSASLTSLTICFHTSLPNNGVSGGPPAPPLPSPSGSTHLNEAGKGAGSRCWRCDRSHPGSQPSIPSRRPRGYSGIFSSVPCAVWTHHNQSTPLRILTLESDGESSYETSHLTGAAEEHVTAWGGGVATTWRDSVERTPWGYPQLHLPQRPTTSSYRQSSKFLVHGCHFTLNEWGFCSLNGPSSDHSRRLNYFLCGEYSKLFAFKAAKRKIVKVK</sequence>
<feature type="region of interest" description="Disordered" evidence="1">
    <location>
        <begin position="43"/>
        <end position="91"/>
    </location>
</feature>
<name>A0ABM4J895_ODOVR</name>
<evidence type="ECO:0000256" key="1">
    <source>
        <dbReference type="SAM" id="MobiDB-lite"/>
    </source>
</evidence>
<accession>A0ABM4J895</accession>
<evidence type="ECO:0000313" key="3">
    <source>
        <dbReference type="RefSeq" id="XP_070336288.1"/>
    </source>
</evidence>